<protein>
    <submittedName>
        <fullName evidence="1">Uncharacterized protein</fullName>
    </submittedName>
</protein>
<dbReference type="Pfam" id="PF19765">
    <property type="entry name" value="DUF6252"/>
    <property type="match status" value="1"/>
</dbReference>
<evidence type="ECO:0000313" key="1">
    <source>
        <dbReference type="EMBL" id="QNR25730.1"/>
    </source>
</evidence>
<dbReference type="InterPro" id="IPR046219">
    <property type="entry name" value="DUF6252"/>
</dbReference>
<dbReference type="AlphaFoldDB" id="A0A7H0VJ32"/>
<sequence length="184" mass="20625">MKLSRIITFILATSFLQSSCEKDSDNSKQDNKPPFHWSVTKADVNGKLWGDCIVSVLTGLNREKSSAADYGGQRFTISSANICNSHEGVDTTIVNLYMDISEPMKEGQTYQLDDQNLGGVAGWIENWNHFYATTNQNSTGQLHISKFKNDKISGTFSFVARIDSLDLTIKVEHGRFEDMNILNF</sequence>
<organism evidence="1 2">
    <name type="scientific">Croceimicrobium hydrocarbonivorans</name>
    <dbReference type="NCBI Taxonomy" id="2761580"/>
    <lineage>
        <taxon>Bacteria</taxon>
        <taxon>Pseudomonadati</taxon>
        <taxon>Bacteroidota</taxon>
        <taxon>Flavobacteriia</taxon>
        <taxon>Flavobacteriales</taxon>
        <taxon>Owenweeksiaceae</taxon>
        <taxon>Croceimicrobium</taxon>
    </lineage>
</organism>
<proteinExistence type="predicted"/>
<evidence type="ECO:0000313" key="2">
    <source>
        <dbReference type="Proteomes" id="UP000516305"/>
    </source>
</evidence>
<dbReference type="KEGG" id="chyd:H4K34_07780"/>
<gene>
    <name evidence="1" type="ORF">H4K34_07780</name>
</gene>
<keyword evidence="2" id="KW-1185">Reference proteome</keyword>
<dbReference type="RefSeq" id="WP_210760255.1">
    <property type="nucleotide sequence ID" value="NZ_CP060139.1"/>
</dbReference>
<accession>A0A7H0VJ32</accession>
<dbReference type="Proteomes" id="UP000516305">
    <property type="component" value="Chromosome"/>
</dbReference>
<reference evidence="1 2" key="1">
    <citation type="submission" date="2020-08" db="EMBL/GenBank/DDBJ databases">
        <title>Croceimicrobium hydrocarbonivorans gen. nov., sp. nov., a novel marine bacterium isolated from a bacterial consortium that degrades polyethylene terephthalate.</title>
        <authorList>
            <person name="Liu R."/>
        </authorList>
    </citation>
    <scope>NUCLEOTIDE SEQUENCE [LARGE SCALE GENOMIC DNA]</scope>
    <source>
        <strain evidence="1 2">A20-9</strain>
    </source>
</reference>
<name>A0A7H0VJ32_9FLAO</name>
<dbReference type="EMBL" id="CP060139">
    <property type="protein sequence ID" value="QNR25730.1"/>
    <property type="molecule type" value="Genomic_DNA"/>
</dbReference>